<organism evidence="1 2">
    <name type="scientific">Carya illinoinensis</name>
    <name type="common">Pecan</name>
    <dbReference type="NCBI Taxonomy" id="32201"/>
    <lineage>
        <taxon>Eukaryota</taxon>
        <taxon>Viridiplantae</taxon>
        <taxon>Streptophyta</taxon>
        <taxon>Embryophyta</taxon>
        <taxon>Tracheophyta</taxon>
        <taxon>Spermatophyta</taxon>
        <taxon>Magnoliopsida</taxon>
        <taxon>eudicotyledons</taxon>
        <taxon>Gunneridae</taxon>
        <taxon>Pentapetalae</taxon>
        <taxon>rosids</taxon>
        <taxon>fabids</taxon>
        <taxon>Fagales</taxon>
        <taxon>Juglandaceae</taxon>
        <taxon>Carya</taxon>
    </lineage>
</organism>
<dbReference type="AlphaFoldDB" id="A0A8T1PPK7"/>
<protein>
    <submittedName>
        <fullName evidence="1">Uncharacterized protein</fullName>
    </submittedName>
</protein>
<name>A0A8T1PPK7_CARIL</name>
<proteinExistence type="predicted"/>
<keyword evidence="2" id="KW-1185">Reference proteome</keyword>
<evidence type="ECO:0000313" key="1">
    <source>
        <dbReference type="EMBL" id="KAG6642260.1"/>
    </source>
</evidence>
<evidence type="ECO:0000313" key="2">
    <source>
        <dbReference type="Proteomes" id="UP000811609"/>
    </source>
</evidence>
<sequence>MRLLVRKLRTQAHAGRGLRHLVIQFPERWFVLKRFRDINDACCKGCALFQHNR</sequence>
<dbReference type="OrthoDB" id="10380979at2759"/>
<dbReference type="Proteomes" id="UP000811609">
    <property type="component" value="Chromosome 9"/>
</dbReference>
<comment type="caution">
    <text evidence="1">The sequence shown here is derived from an EMBL/GenBank/DDBJ whole genome shotgun (WGS) entry which is preliminary data.</text>
</comment>
<gene>
    <name evidence="1" type="ORF">CIPAW_09G130200</name>
</gene>
<reference evidence="1" key="1">
    <citation type="submission" date="2020-12" db="EMBL/GenBank/DDBJ databases">
        <title>WGS assembly of Carya illinoinensis cv. Pawnee.</title>
        <authorList>
            <person name="Platts A."/>
            <person name="Shu S."/>
            <person name="Wright S."/>
            <person name="Barry K."/>
            <person name="Edger P."/>
            <person name="Pires J.C."/>
            <person name="Schmutz J."/>
        </authorList>
    </citation>
    <scope>NUCLEOTIDE SEQUENCE</scope>
    <source>
        <tissue evidence="1">Leaf</tissue>
    </source>
</reference>
<accession>A0A8T1PPK7</accession>
<dbReference type="EMBL" id="CM031817">
    <property type="protein sequence ID" value="KAG6642260.1"/>
    <property type="molecule type" value="Genomic_DNA"/>
</dbReference>